<evidence type="ECO:0000313" key="2">
    <source>
        <dbReference type="Proteomes" id="UP000446348"/>
    </source>
</evidence>
<organism evidence="1 2">
    <name type="scientific">Anaerotruncus colihominis</name>
    <dbReference type="NCBI Taxonomy" id="169435"/>
    <lineage>
        <taxon>Bacteria</taxon>
        <taxon>Bacillati</taxon>
        <taxon>Bacillota</taxon>
        <taxon>Clostridia</taxon>
        <taxon>Eubacteriales</taxon>
        <taxon>Oscillospiraceae</taxon>
        <taxon>Anaerotruncus</taxon>
    </lineage>
</organism>
<protein>
    <submittedName>
        <fullName evidence="1">Uncharacterized protein</fullName>
    </submittedName>
</protein>
<evidence type="ECO:0000313" key="1">
    <source>
        <dbReference type="EMBL" id="NBI80465.1"/>
    </source>
</evidence>
<dbReference type="EMBL" id="QXWZ01000081">
    <property type="protein sequence ID" value="NBI80465.1"/>
    <property type="molecule type" value="Genomic_DNA"/>
</dbReference>
<dbReference type="RefSeq" id="WP_160211115.1">
    <property type="nucleotide sequence ID" value="NZ_QXWZ01000081.1"/>
</dbReference>
<proteinExistence type="predicted"/>
<reference evidence="1 2" key="1">
    <citation type="submission" date="2018-08" db="EMBL/GenBank/DDBJ databases">
        <title>Murine metabolic-syndrome-specific gut microbial biobank.</title>
        <authorList>
            <person name="Liu C."/>
        </authorList>
    </citation>
    <scope>NUCLEOTIDE SEQUENCE [LARGE SCALE GENOMIC DNA]</scope>
    <source>
        <strain evidence="1 2">X69</strain>
    </source>
</reference>
<dbReference type="Proteomes" id="UP000446348">
    <property type="component" value="Unassembled WGS sequence"/>
</dbReference>
<comment type="caution">
    <text evidence="1">The sequence shown here is derived from an EMBL/GenBank/DDBJ whole genome shotgun (WGS) entry which is preliminary data.</text>
</comment>
<gene>
    <name evidence="1" type="ORF">D3Z39_16755</name>
</gene>
<accession>A0A845RNU5</accession>
<dbReference type="AlphaFoldDB" id="A0A845RNU5"/>
<dbReference type="OrthoDB" id="574359at2"/>
<name>A0A845RNU5_9FIRM</name>
<sequence length="152" mass="16881">MGFETFTKGMQDTNEMLNRNFAAVETQLSNKADKGLLTEYNLEPVPENWILGLSTYYKDDFGVVRVHASLNYIGADDVSSKGKQLVLGVLPQGYRPRYTVEIGGYFRNAGETKIQTTYGGIGNDGRLFLWVPETGIKANMRVCATGYFVAFA</sequence>